<comment type="caution">
    <text evidence="1">The sequence shown here is derived from an EMBL/GenBank/DDBJ whole genome shotgun (WGS) entry which is preliminary data.</text>
</comment>
<evidence type="ECO:0000313" key="2">
    <source>
        <dbReference type="Proteomes" id="UP001187343"/>
    </source>
</evidence>
<dbReference type="Proteomes" id="UP001187343">
    <property type="component" value="Unassembled WGS sequence"/>
</dbReference>
<dbReference type="EMBL" id="JAUYZG010000001">
    <property type="protein sequence ID" value="KAK2916931.1"/>
    <property type="molecule type" value="Genomic_DNA"/>
</dbReference>
<accession>A0AA88U7H4</accession>
<dbReference type="AlphaFoldDB" id="A0AA88U7H4"/>
<sequence>MRERKLYLNLCCLKRRSPRGKRPGQSEVFTHKNTSITHPDTSVNLFHHKNRHEIRAAEISVYQITNLLMCEHIILATPKDKILVKDPEEVPISYKFETRLICSLTLFLRHSVASR</sequence>
<gene>
    <name evidence="1" type="ORF">Q8A67_001305</name>
</gene>
<name>A0AA88U7H4_9TELE</name>
<reference evidence="1" key="1">
    <citation type="submission" date="2023-08" db="EMBL/GenBank/DDBJ databases">
        <title>Chromosome-level Genome Assembly of mud carp (Cirrhinus molitorella).</title>
        <authorList>
            <person name="Liu H."/>
        </authorList>
    </citation>
    <scope>NUCLEOTIDE SEQUENCE</scope>
    <source>
        <strain evidence="1">Prfri</strain>
        <tissue evidence="1">Muscle</tissue>
    </source>
</reference>
<organism evidence="1 2">
    <name type="scientific">Cirrhinus molitorella</name>
    <name type="common">mud carp</name>
    <dbReference type="NCBI Taxonomy" id="172907"/>
    <lineage>
        <taxon>Eukaryota</taxon>
        <taxon>Metazoa</taxon>
        <taxon>Chordata</taxon>
        <taxon>Craniata</taxon>
        <taxon>Vertebrata</taxon>
        <taxon>Euteleostomi</taxon>
        <taxon>Actinopterygii</taxon>
        <taxon>Neopterygii</taxon>
        <taxon>Teleostei</taxon>
        <taxon>Ostariophysi</taxon>
        <taxon>Cypriniformes</taxon>
        <taxon>Cyprinidae</taxon>
        <taxon>Labeoninae</taxon>
        <taxon>Labeonini</taxon>
        <taxon>Cirrhinus</taxon>
    </lineage>
</organism>
<keyword evidence="2" id="KW-1185">Reference proteome</keyword>
<proteinExistence type="predicted"/>
<protein>
    <submittedName>
        <fullName evidence="1">Uncharacterized protein</fullName>
    </submittedName>
</protein>
<evidence type="ECO:0000313" key="1">
    <source>
        <dbReference type="EMBL" id="KAK2916931.1"/>
    </source>
</evidence>